<feature type="domain" description="BMC circularly permuted" evidence="3">
    <location>
        <begin position="51"/>
        <end position="162"/>
    </location>
</feature>
<evidence type="ECO:0000313" key="9">
    <source>
        <dbReference type="Proteomes" id="UP000476820"/>
    </source>
</evidence>
<sequence>MQEQLIRNIISEVLKNVENTIVANPNENKEELKNIQNFQNNKISLENDIPEFVGSAIGDTVGLVIANVNELLLNKMNVSKKYRSIGIIGARTGASAQIISADEAVKGTNSEIIKVELARDTKGNAGHGVLIVFGAMDVSDVRQAVEITLNDLNRTFGNLYINECGHLEIQYTPRSSYACNKAFNAPIGTAFGVIVGAPAAIGLLMADSALKASNVDIIDHWSPAYKTSYSNECVTTIYGDSEAVKQALITAREVGINVLSKIGSTPTSQSTPYI</sequence>
<dbReference type="NCBIfam" id="NF011944">
    <property type="entry name" value="PRK15415.1"/>
    <property type="match status" value="1"/>
</dbReference>
<dbReference type="EMBL" id="SWVK01000014">
    <property type="protein sequence ID" value="NFN35631.1"/>
    <property type="molecule type" value="Genomic_DNA"/>
</dbReference>
<evidence type="ECO:0000259" key="3">
    <source>
        <dbReference type="PROSITE" id="PS51931"/>
    </source>
</evidence>
<dbReference type="CDD" id="cd07048">
    <property type="entry name" value="BMC_PduB_repeat2"/>
    <property type="match status" value="1"/>
</dbReference>
<dbReference type="GO" id="GO:0005198">
    <property type="term" value="F:structural molecule activity"/>
    <property type="evidence" value="ECO:0007669"/>
    <property type="project" value="InterPro"/>
</dbReference>
<dbReference type="OrthoDB" id="2908at2"/>
<keyword evidence="2" id="KW-1283">Bacterial microcompartment</keyword>
<dbReference type="Pfam" id="PF00936">
    <property type="entry name" value="BMC"/>
    <property type="match status" value="2"/>
</dbReference>
<dbReference type="PROSITE" id="PS51931">
    <property type="entry name" value="BMC_CP"/>
    <property type="match status" value="1"/>
</dbReference>
<accession>A0A0L9YAN3</accession>
<comment type="caution">
    <text evidence="4">The sequence shown here is derived from an EMBL/GenBank/DDBJ whole genome shotgun (WGS) entry which is preliminary data.</text>
</comment>
<reference evidence="8 9" key="2">
    <citation type="submission" date="2019-04" db="EMBL/GenBank/DDBJ databases">
        <title>Genome sequencing of Clostridium botulinum Groups I-IV and Clostridium butyricum.</title>
        <authorList>
            <person name="Brunt J."/>
            <person name="Van Vliet A.H.M."/>
            <person name="Stringer S.C."/>
            <person name="Carter A.T."/>
            <person name="Peck M.W."/>
        </authorList>
    </citation>
    <scope>NUCLEOTIDE SEQUENCE [LARGE SCALE GENOMIC DNA]</scope>
    <source>
        <strain evidence="5 9">1605</strain>
        <strain evidence="6 8">CB-K-33E</strain>
    </source>
</reference>
<evidence type="ECO:0000313" key="5">
    <source>
        <dbReference type="EMBL" id="NFF88026.1"/>
    </source>
</evidence>
<dbReference type="EMBL" id="SGKU01000020">
    <property type="protein sequence ID" value="NFA42657.1"/>
    <property type="molecule type" value="Genomic_DNA"/>
</dbReference>
<evidence type="ECO:0000256" key="1">
    <source>
        <dbReference type="ARBA" id="ARBA00024322"/>
    </source>
</evidence>
<evidence type="ECO:0000256" key="2">
    <source>
        <dbReference type="ARBA" id="ARBA00024446"/>
    </source>
</evidence>
<reference evidence="4 7" key="1">
    <citation type="submission" date="2019-02" db="EMBL/GenBank/DDBJ databases">
        <title>Genome sequencing of Clostridium botulinum clinical isolates.</title>
        <authorList>
            <person name="Brunt J."/>
            <person name="Van Vliet A.H.M."/>
            <person name="Stringer S.C."/>
            <person name="Grant K.A."/>
            <person name="Carter A.C."/>
            <person name="Peck M.W."/>
        </authorList>
    </citation>
    <scope>NUCLEOTIDE SEQUENCE [LARGE SCALE GENOMIC DNA]</scope>
    <source>
        <strain evidence="4 7">H113700579</strain>
    </source>
</reference>
<dbReference type="AlphaFoldDB" id="A0A0L9YAN3"/>
<dbReference type="PIRSF" id="PIRSF012290">
    <property type="entry name" value="EutL_PduB"/>
    <property type="match status" value="1"/>
</dbReference>
<name>A0A0L9YAN3_CLOBO</name>
<dbReference type="SUPFAM" id="SSF143414">
    <property type="entry name" value="CcmK-like"/>
    <property type="match status" value="2"/>
</dbReference>
<dbReference type="Proteomes" id="UP000472355">
    <property type="component" value="Unassembled WGS sequence"/>
</dbReference>
<dbReference type="SMART" id="SM00877">
    <property type="entry name" value="BMC"/>
    <property type="match status" value="2"/>
</dbReference>
<protein>
    <submittedName>
        <fullName evidence="4">Propanediol utilization microcompartment protein PduB</fullName>
    </submittedName>
</protein>
<comment type="subcellular location">
    <subcellularLocation>
        <location evidence="1">Bacterial microcompartment</location>
    </subcellularLocation>
</comment>
<dbReference type="EMBL" id="SWOV01000020">
    <property type="protein sequence ID" value="NFF88026.1"/>
    <property type="molecule type" value="Genomic_DNA"/>
</dbReference>
<dbReference type="Proteomes" id="UP000473681">
    <property type="component" value="Unassembled WGS sequence"/>
</dbReference>
<proteinExistence type="predicted"/>
<gene>
    <name evidence="4" type="primary">pduB</name>
    <name evidence="4" type="ORF">EXM65_08750</name>
    <name evidence="5" type="ORF">FC774_09115</name>
    <name evidence="6" type="ORF">FDB51_10960</name>
</gene>
<dbReference type="InterPro" id="IPR037233">
    <property type="entry name" value="CcmK-like_sf"/>
</dbReference>
<dbReference type="NCBIfam" id="TIGR04501">
    <property type="entry name" value="microcomp_PduB"/>
    <property type="match status" value="1"/>
</dbReference>
<dbReference type="RefSeq" id="WP_017826321.1">
    <property type="nucleotide sequence ID" value="NZ_JACBBU010000012.1"/>
</dbReference>
<dbReference type="Gene3D" id="3.30.70.1710">
    <property type="match status" value="2"/>
</dbReference>
<evidence type="ECO:0000313" key="6">
    <source>
        <dbReference type="EMBL" id="NFN35631.1"/>
    </source>
</evidence>
<evidence type="ECO:0000313" key="4">
    <source>
        <dbReference type="EMBL" id="NFA42657.1"/>
    </source>
</evidence>
<dbReference type="InterPro" id="IPR009193">
    <property type="entry name" value="EutL_PduB"/>
</dbReference>
<dbReference type="CDD" id="cd07047">
    <property type="entry name" value="BMC_PduB_repeat1"/>
    <property type="match status" value="1"/>
</dbReference>
<dbReference type="GO" id="GO:0031469">
    <property type="term" value="C:bacterial microcompartment"/>
    <property type="evidence" value="ECO:0007669"/>
    <property type="project" value="UniProtKB-SubCell"/>
</dbReference>
<organism evidence="4 7">
    <name type="scientific">Clostridium botulinum</name>
    <dbReference type="NCBI Taxonomy" id="1491"/>
    <lineage>
        <taxon>Bacteria</taxon>
        <taxon>Bacillati</taxon>
        <taxon>Bacillota</taxon>
        <taxon>Clostridia</taxon>
        <taxon>Eubacteriales</taxon>
        <taxon>Clostridiaceae</taxon>
        <taxon>Clostridium</taxon>
    </lineage>
</organism>
<evidence type="ECO:0000313" key="8">
    <source>
        <dbReference type="Proteomes" id="UP000473681"/>
    </source>
</evidence>
<dbReference type="InterPro" id="IPR000249">
    <property type="entry name" value="BMC_dom"/>
</dbReference>
<dbReference type="InterPro" id="IPR030984">
    <property type="entry name" value="PduB"/>
</dbReference>
<dbReference type="InterPro" id="IPR044870">
    <property type="entry name" value="BMC_CP"/>
</dbReference>
<dbReference type="Proteomes" id="UP000476820">
    <property type="component" value="Unassembled WGS sequence"/>
</dbReference>
<evidence type="ECO:0000313" key="7">
    <source>
        <dbReference type="Proteomes" id="UP000472355"/>
    </source>
</evidence>